<name>A0ACA9L2U3_9GLOM</name>
<feature type="non-terminal residue" evidence="1">
    <location>
        <position position="1"/>
    </location>
</feature>
<dbReference type="EMBL" id="CAJVPW010002501">
    <property type="protein sequence ID" value="CAG8507836.1"/>
    <property type="molecule type" value="Genomic_DNA"/>
</dbReference>
<sequence length="104" mass="11428">EVDVRAVVDSPANTTTIFYDSFVVPTLTRHEKDIDTALEMAQEQATNKGAELSKQGLAKLYQLALKTVLYNTSDTSTSQAPNHSKEDYQESNLSSILSSMKNVS</sequence>
<keyword evidence="2" id="KW-1185">Reference proteome</keyword>
<accession>A0ACA9L2U3</accession>
<proteinExistence type="predicted"/>
<reference evidence="1" key="1">
    <citation type="submission" date="2021-06" db="EMBL/GenBank/DDBJ databases">
        <authorList>
            <person name="Kallberg Y."/>
            <person name="Tangrot J."/>
            <person name="Rosling A."/>
        </authorList>
    </citation>
    <scope>NUCLEOTIDE SEQUENCE</scope>
    <source>
        <strain evidence="1">28 12/20/2015</strain>
    </source>
</reference>
<dbReference type="Proteomes" id="UP000789366">
    <property type="component" value="Unassembled WGS sequence"/>
</dbReference>
<organism evidence="1 2">
    <name type="scientific">Cetraspora pellucida</name>
    <dbReference type="NCBI Taxonomy" id="1433469"/>
    <lineage>
        <taxon>Eukaryota</taxon>
        <taxon>Fungi</taxon>
        <taxon>Fungi incertae sedis</taxon>
        <taxon>Mucoromycota</taxon>
        <taxon>Glomeromycotina</taxon>
        <taxon>Glomeromycetes</taxon>
        <taxon>Diversisporales</taxon>
        <taxon>Gigasporaceae</taxon>
        <taxon>Cetraspora</taxon>
    </lineage>
</organism>
<protein>
    <submittedName>
        <fullName evidence="1">5079_t:CDS:1</fullName>
    </submittedName>
</protein>
<gene>
    <name evidence="1" type="ORF">SPELUC_LOCUS3332</name>
</gene>
<evidence type="ECO:0000313" key="1">
    <source>
        <dbReference type="EMBL" id="CAG8507836.1"/>
    </source>
</evidence>
<comment type="caution">
    <text evidence="1">The sequence shown here is derived from an EMBL/GenBank/DDBJ whole genome shotgun (WGS) entry which is preliminary data.</text>
</comment>
<evidence type="ECO:0000313" key="2">
    <source>
        <dbReference type="Proteomes" id="UP000789366"/>
    </source>
</evidence>